<dbReference type="PATRIC" id="fig|52133.18.peg.87"/>
<feature type="transmembrane region" description="Helical" evidence="1">
    <location>
        <begin position="62"/>
        <end position="83"/>
    </location>
</feature>
<feature type="transmembrane region" description="Helical" evidence="1">
    <location>
        <begin position="12"/>
        <end position="31"/>
    </location>
</feature>
<dbReference type="AlphaFoldDB" id="A0A150I356"/>
<evidence type="ECO:0000256" key="1">
    <source>
        <dbReference type="SAM" id="Phobius"/>
    </source>
</evidence>
<feature type="transmembrane region" description="Helical" evidence="1">
    <location>
        <begin position="38"/>
        <end position="56"/>
    </location>
</feature>
<keyword evidence="1" id="KW-0812">Transmembrane</keyword>
<reference evidence="2 3" key="1">
    <citation type="journal article" date="2016" name="Sci. Rep.">
        <title>Genomic and phenotypic characterization of the species Acinetobacter venetianus.</title>
        <authorList>
            <person name="Fondi M."/>
            <person name="Maida I."/>
            <person name="Perrin E."/>
            <person name="Orlandini V."/>
            <person name="La Torre L."/>
            <person name="Bosi E."/>
            <person name="Negroni A."/>
            <person name="Zanaroli G."/>
            <person name="Fava F."/>
            <person name="Decorosi F."/>
            <person name="Giovannetti L."/>
            <person name="Viti C."/>
            <person name="Vaneechoutte M."/>
            <person name="Dijkshoorn L."/>
            <person name="Fani R."/>
        </authorList>
    </citation>
    <scope>NUCLEOTIDE SEQUENCE [LARGE SCALE GENOMIC DNA]</scope>
    <source>
        <strain evidence="2 3">LUH5627</strain>
    </source>
</reference>
<dbReference type="RefSeq" id="WP_061517799.1">
    <property type="nucleotide sequence ID" value="NZ_JRUE01000020.1"/>
</dbReference>
<feature type="transmembrane region" description="Helical" evidence="1">
    <location>
        <begin position="141"/>
        <end position="161"/>
    </location>
</feature>
<keyword evidence="1" id="KW-1133">Transmembrane helix</keyword>
<name>A0A150I356_9GAMM</name>
<comment type="caution">
    <text evidence="2">The sequence shown here is derived from an EMBL/GenBank/DDBJ whole genome shotgun (WGS) entry which is preliminary data.</text>
</comment>
<dbReference type="Proteomes" id="UP000075680">
    <property type="component" value="Unassembled WGS sequence"/>
</dbReference>
<gene>
    <name evidence="2" type="ORF">AVENLUH5627_00083</name>
</gene>
<evidence type="ECO:0000313" key="3">
    <source>
        <dbReference type="Proteomes" id="UP000075680"/>
    </source>
</evidence>
<evidence type="ECO:0000313" key="2">
    <source>
        <dbReference type="EMBL" id="KXZ74244.1"/>
    </source>
</evidence>
<keyword evidence="1" id="KW-0472">Membrane</keyword>
<sequence>MFSTENPFKKVGITLLVIGGVDILVMIYCIINEIGYSSIFNIFSFIAGIFLIKGSIKAARIVRWSSVFFFIMIIGAVVGASLIMPFDLLKLQIKLNAWSAVGLFLFLLIFLSLMIWIYRQLSTADALRLFARAGYTTDRPLSAYLSGAFLLIVMIGMSTLIGGSESGKKAKELAQQQLGNGFQYYVSSISLSGNSGQANVIAYSHKEIRKVQVNW</sequence>
<proteinExistence type="predicted"/>
<feature type="transmembrane region" description="Helical" evidence="1">
    <location>
        <begin position="95"/>
        <end position="121"/>
    </location>
</feature>
<protein>
    <submittedName>
        <fullName evidence="2">Uncharacterized protein</fullName>
    </submittedName>
</protein>
<accession>A0A150I356</accession>
<dbReference type="EMBL" id="JRUE01000020">
    <property type="protein sequence ID" value="KXZ74244.1"/>
    <property type="molecule type" value="Genomic_DNA"/>
</dbReference>
<organism evidence="2 3">
    <name type="scientific">Acinetobacter venetianus</name>
    <dbReference type="NCBI Taxonomy" id="52133"/>
    <lineage>
        <taxon>Bacteria</taxon>
        <taxon>Pseudomonadati</taxon>
        <taxon>Pseudomonadota</taxon>
        <taxon>Gammaproteobacteria</taxon>
        <taxon>Moraxellales</taxon>
        <taxon>Moraxellaceae</taxon>
        <taxon>Acinetobacter</taxon>
    </lineage>
</organism>